<dbReference type="RefSeq" id="WP_252806826.1">
    <property type="nucleotide sequence ID" value="NZ_BAAABM010000015.1"/>
</dbReference>
<dbReference type="InterPro" id="IPR035439">
    <property type="entry name" value="UPF0145_dom_sf"/>
</dbReference>
<dbReference type="SUPFAM" id="SSF117782">
    <property type="entry name" value="YbjQ-like"/>
    <property type="match status" value="2"/>
</dbReference>
<sequence>MPNEALPPVAQARLGQARQGGTWTSGLSVEEFAALRSVGFEPVGQVMGSTVYNLGLFYRSSANCGYVPAFFGGGATTTVTSSGPAWKGGFGAYIDTLYRARRTAMDRMAAECAALGGDGVVAVDLTIAPFQGAAHHLEFQAIGTAVRAAGPVRPGRVFLSHVGGQEFAKLIETGWVPVDLAIGASVGIRHDDWRTNRSARRFAPAQEIDGWTELLAVTRHDARTRLHADARRTGADGVVVSDIDLRVEERPCSASSQQHDHIVETTILGTAIAEFRVPHRPIRPLTIMRLT</sequence>
<dbReference type="InterPro" id="IPR002765">
    <property type="entry name" value="UPF0145_YbjQ-like"/>
</dbReference>
<reference evidence="2 3" key="1">
    <citation type="journal article" date="2019" name="Int. J. Syst. Evol. Microbiol.">
        <title>The Global Catalogue of Microorganisms (GCM) 10K type strain sequencing project: providing services to taxonomists for standard genome sequencing and annotation.</title>
        <authorList>
            <consortium name="The Broad Institute Genomics Platform"/>
            <consortium name="The Broad Institute Genome Sequencing Center for Infectious Disease"/>
            <person name="Wu L."/>
            <person name="Ma J."/>
        </authorList>
    </citation>
    <scope>NUCLEOTIDE SEQUENCE [LARGE SCALE GENOMIC DNA]</scope>
    <source>
        <strain evidence="2 3">JCM 3146</strain>
    </source>
</reference>
<name>A0ABN0W9C1_9ACTN</name>
<keyword evidence="3" id="KW-1185">Reference proteome</keyword>
<protein>
    <submittedName>
        <fullName evidence="2">Heavy metal-binding domain-containing protein</fullName>
    </submittedName>
</protein>
<dbReference type="Proteomes" id="UP001501822">
    <property type="component" value="Unassembled WGS sequence"/>
</dbReference>
<dbReference type="Gene3D" id="3.30.110.70">
    <property type="entry name" value="Hypothetical protein apc22750. Chain B"/>
    <property type="match status" value="2"/>
</dbReference>
<organism evidence="2 3">
    <name type="scientific">Actinoallomurus spadix</name>
    <dbReference type="NCBI Taxonomy" id="79912"/>
    <lineage>
        <taxon>Bacteria</taxon>
        <taxon>Bacillati</taxon>
        <taxon>Actinomycetota</taxon>
        <taxon>Actinomycetes</taxon>
        <taxon>Streptosporangiales</taxon>
        <taxon>Thermomonosporaceae</taxon>
        <taxon>Actinoallomurus</taxon>
    </lineage>
</organism>
<dbReference type="Pfam" id="PF01906">
    <property type="entry name" value="YbjQ_1"/>
    <property type="match status" value="1"/>
</dbReference>
<dbReference type="PANTHER" id="PTHR34068">
    <property type="entry name" value="UPF0145 PROTEIN YBJQ"/>
    <property type="match status" value="1"/>
</dbReference>
<comment type="caution">
    <text evidence="2">The sequence shown here is derived from an EMBL/GenBank/DDBJ whole genome shotgun (WGS) entry which is preliminary data.</text>
</comment>
<evidence type="ECO:0000256" key="1">
    <source>
        <dbReference type="ARBA" id="ARBA00010751"/>
    </source>
</evidence>
<gene>
    <name evidence="2" type="ORF">GCM10010151_19430</name>
</gene>
<comment type="similarity">
    <text evidence="1">Belongs to the UPF0145 family.</text>
</comment>
<proteinExistence type="inferred from homology"/>
<dbReference type="EMBL" id="BAAABM010000015">
    <property type="protein sequence ID" value="GAA0329710.1"/>
    <property type="molecule type" value="Genomic_DNA"/>
</dbReference>
<evidence type="ECO:0000313" key="2">
    <source>
        <dbReference type="EMBL" id="GAA0329710.1"/>
    </source>
</evidence>
<accession>A0ABN0W9C1</accession>
<evidence type="ECO:0000313" key="3">
    <source>
        <dbReference type="Proteomes" id="UP001501822"/>
    </source>
</evidence>